<feature type="domain" description="Proteinase inhibitor I42 chagasin" evidence="3">
    <location>
        <begin position="9"/>
        <end position="101"/>
    </location>
</feature>
<gene>
    <name evidence="5" type="ORF">CP968_16385</name>
    <name evidence="4" type="ORF">GCM10010371_64940</name>
</gene>
<name>A0A5P2ULC5_9ACTN</name>
<dbReference type="AlphaFoldDB" id="A0A5P2ULC5"/>
<protein>
    <recommendedName>
        <fullName evidence="3">Proteinase inhibitor I42 chagasin domain-containing protein</fullName>
    </recommendedName>
</protein>
<dbReference type="Proteomes" id="UP000634660">
    <property type="component" value="Unassembled WGS sequence"/>
</dbReference>
<dbReference type="GO" id="GO:0004869">
    <property type="term" value="F:cysteine-type endopeptidase inhibitor activity"/>
    <property type="evidence" value="ECO:0007669"/>
    <property type="project" value="UniProtKB-KW"/>
</dbReference>
<keyword evidence="1" id="KW-0646">Protease inhibitor</keyword>
<dbReference type="EMBL" id="CP023701">
    <property type="protein sequence ID" value="QEU79700.1"/>
    <property type="molecule type" value="Genomic_DNA"/>
</dbReference>
<reference evidence="5 6" key="2">
    <citation type="submission" date="2017-09" db="EMBL/GenBank/DDBJ databases">
        <authorList>
            <person name="Lee N."/>
            <person name="Cho B.-K."/>
        </authorList>
    </citation>
    <scope>NUCLEOTIDE SEQUENCE [LARGE SCALE GENOMIC DNA]</scope>
    <source>
        <strain evidence="5 6">ATCC 27467</strain>
    </source>
</reference>
<evidence type="ECO:0000259" key="3">
    <source>
        <dbReference type="Pfam" id="PF09394"/>
    </source>
</evidence>
<dbReference type="Proteomes" id="UP000326831">
    <property type="component" value="Chromosome"/>
</dbReference>
<dbReference type="Gene3D" id="2.60.40.2020">
    <property type="match status" value="1"/>
</dbReference>
<dbReference type="InterPro" id="IPR018990">
    <property type="entry name" value="Prot_inh_I42_chagasin"/>
</dbReference>
<evidence type="ECO:0000256" key="2">
    <source>
        <dbReference type="ARBA" id="ARBA00022704"/>
    </source>
</evidence>
<proteinExistence type="predicted"/>
<reference evidence="4" key="1">
    <citation type="journal article" date="2014" name="Int. J. Syst. Evol. Microbiol.">
        <title>Complete genome sequence of Corynebacterium casei LMG S-19264T (=DSM 44701T), isolated from a smear-ripened cheese.</title>
        <authorList>
            <consortium name="US DOE Joint Genome Institute (JGI-PGF)"/>
            <person name="Walter F."/>
            <person name="Albersmeier A."/>
            <person name="Kalinowski J."/>
            <person name="Ruckert C."/>
        </authorList>
    </citation>
    <scope>NUCLEOTIDE SEQUENCE</scope>
    <source>
        <strain evidence="4">JCM 4834</strain>
    </source>
</reference>
<organism evidence="5 6">
    <name type="scientific">Streptomyces subrutilus</name>
    <dbReference type="NCBI Taxonomy" id="36818"/>
    <lineage>
        <taxon>Bacteria</taxon>
        <taxon>Bacillati</taxon>
        <taxon>Actinomycetota</taxon>
        <taxon>Actinomycetes</taxon>
        <taxon>Kitasatosporales</taxon>
        <taxon>Streptomycetaceae</taxon>
        <taxon>Streptomyces</taxon>
    </lineage>
</organism>
<evidence type="ECO:0000313" key="5">
    <source>
        <dbReference type="EMBL" id="QEU79700.1"/>
    </source>
</evidence>
<evidence type="ECO:0000313" key="4">
    <source>
        <dbReference type="EMBL" id="GGZ95865.1"/>
    </source>
</evidence>
<dbReference type="RefSeq" id="WP_150518712.1">
    <property type="nucleotide sequence ID" value="NZ_BMVX01000040.1"/>
</dbReference>
<sequence>MEVRSIALDPGEPYELRLAGRGARGYVWTWQVTGDADVVRVEEQPAPRGTGAAEALPGAVVERAYVVRGRAPGGGRARIRFAQVRPAYPQEAPYDEFVLDVEVGTGPPAPDGGPPGR</sequence>
<dbReference type="KEGG" id="ssub:CP968_16385"/>
<evidence type="ECO:0000313" key="6">
    <source>
        <dbReference type="Proteomes" id="UP000326831"/>
    </source>
</evidence>
<keyword evidence="2" id="KW-0789">Thiol protease inhibitor</keyword>
<dbReference type="Pfam" id="PF09394">
    <property type="entry name" value="Inhibitor_I42"/>
    <property type="match status" value="1"/>
</dbReference>
<dbReference type="InterPro" id="IPR036331">
    <property type="entry name" value="Chagasin-like_sf"/>
</dbReference>
<reference evidence="4" key="3">
    <citation type="submission" date="2020-09" db="EMBL/GenBank/DDBJ databases">
        <authorList>
            <person name="Sun Q."/>
            <person name="Ohkuma M."/>
        </authorList>
    </citation>
    <scope>NUCLEOTIDE SEQUENCE</scope>
    <source>
        <strain evidence="4">JCM 4834</strain>
    </source>
</reference>
<accession>A0A5P2ULC5</accession>
<evidence type="ECO:0000256" key="1">
    <source>
        <dbReference type="ARBA" id="ARBA00022690"/>
    </source>
</evidence>
<dbReference type="SUPFAM" id="SSF141066">
    <property type="entry name" value="ICP-like"/>
    <property type="match status" value="1"/>
</dbReference>
<dbReference type="EMBL" id="BMVX01000040">
    <property type="protein sequence ID" value="GGZ95865.1"/>
    <property type="molecule type" value="Genomic_DNA"/>
</dbReference>
<keyword evidence="6" id="KW-1185">Reference proteome</keyword>
<dbReference type="OrthoDB" id="4310818at2"/>